<evidence type="ECO:0000313" key="11">
    <source>
        <dbReference type="EMBL" id="MFC5472250.1"/>
    </source>
</evidence>
<dbReference type="EC" id="3.4.13.22" evidence="9"/>
<dbReference type="PANTHER" id="PTHR43126">
    <property type="entry name" value="D-ALANYL-D-ALANINE DIPEPTIDASE"/>
    <property type="match status" value="1"/>
</dbReference>
<feature type="site" description="Transition state stabilizer" evidence="9">
    <location>
        <position position="129"/>
    </location>
</feature>
<evidence type="ECO:0000256" key="6">
    <source>
        <dbReference type="ARBA" id="ARBA00022997"/>
    </source>
</evidence>
<dbReference type="Gene3D" id="3.30.1380.10">
    <property type="match status" value="1"/>
</dbReference>
<feature type="active site" description="Proton donor/acceptor" evidence="9">
    <location>
        <position position="239"/>
    </location>
</feature>
<evidence type="ECO:0000256" key="4">
    <source>
        <dbReference type="ARBA" id="ARBA00022801"/>
    </source>
</evidence>
<comment type="similarity">
    <text evidence="9">Belongs to the peptidase M15D family.</text>
</comment>
<dbReference type="HAMAP" id="MF_01924">
    <property type="entry name" value="A_A_dipeptidase"/>
    <property type="match status" value="1"/>
</dbReference>
<dbReference type="InterPro" id="IPR000755">
    <property type="entry name" value="A_A_dipeptidase"/>
</dbReference>
<keyword evidence="10" id="KW-0732">Signal</keyword>
<proteinExistence type="inferred from homology"/>
<accession>A0ABW0M2E9</accession>
<reference evidence="12" key="1">
    <citation type="journal article" date="2019" name="Int. J. Syst. Evol. Microbiol.">
        <title>The Global Catalogue of Microorganisms (GCM) 10K type strain sequencing project: providing services to taxonomists for standard genome sequencing and annotation.</title>
        <authorList>
            <consortium name="The Broad Institute Genomics Platform"/>
            <consortium name="The Broad Institute Genome Sequencing Center for Infectious Disease"/>
            <person name="Wu L."/>
            <person name="Ma J."/>
        </authorList>
    </citation>
    <scope>NUCLEOTIDE SEQUENCE [LARGE SCALE GENOMIC DNA]</scope>
    <source>
        <strain evidence="12">CCUG 57113</strain>
    </source>
</reference>
<dbReference type="RefSeq" id="WP_209749828.1">
    <property type="nucleotide sequence ID" value="NZ_JBHSMH010000120.1"/>
</dbReference>
<evidence type="ECO:0000256" key="10">
    <source>
        <dbReference type="SAM" id="SignalP"/>
    </source>
</evidence>
<evidence type="ECO:0000256" key="3">
    <source>
        <dbReference type="ARBA" id="ARBA00022723"/>
    </source>
</evidence>
<comment type="caution">
    <text evidence="11">The sequence shown here is derived from an EMBL/GenBank/DDBJ whole genome shotgun (WGS) entry which is preliminary data.</text>
</comment>
<dbReference type="Proteomes" id="UP001596105">
    <property type="component" value="Unassembled WGS sequence"/>
</dbReference>
<name>A0ABW0M2E9_9BACL</name>
<keyword evidence="12" id="KW-1185">Reference proteome</keyword>
<gene>
    <name evidence="11" type="ORF">ACFPPD_26555</name>
</gene>
<keyword evidence="2 9" id="KW-0645">Protease</keyword>
<evidence type="ECO:0000256" key="7">
    <source>
        <dbReference type="ARBA" id="ARBA00023049"/>
    </source>
</evidence>
<evidence type="ECO:0000256" key="2">
    <source>
        <dbReference type="ARBA" id="ARBA00022670"/>
    </source>
</evidence>
<dbReference type="SUPFAM" id="SSF55166">
    <property type="entry name" value="Hedgehog/DD-peptidase"/>
    <property type="match status" value="1"/>
</dbReference>
<comment type="function">
    <text evidence="9">Catalyzes hydrolysis of the D-alanyl-D-alanine dipeptide.</text>
</comment>
<dbReference type="InterPro" id="IPR009045">
    <property type="entry name" value="Zn_M74/Hedgehog-like"/>
</dbReference>
<evidence type="ECO:0000256" key="5">
    <source>
        <dbReference type="ARBA" id="ARBA00022833"/>
    </source>
</evidence>
<keyword evidence="4 9" id="KW-0378">Hydrolase</keyword>
<feature type="binding site" evidence="9">
    <location>
        <position position="174"/>
    </location>
    <ligand>
        <name>Zn(2+)</name>
        <dbReference type="ChEBI" id="CHEBI:29105"/>
        <note>catalytic</note>
    </ligand>
</feature>
<feature type="binding site" evidence="9">
    <location>
        <position position="181"/>
    </location>
    <ligand>
        <name>Zn(2+)</name>
        <dbReference type="ChEBI" id="CHEBI:29105"/>
        <note>catalytic</note>
    </ligand>
</feature>
<comment type="cofactor">
    <cofactor evidence="9">
        <name>Zn(2+)</name>
        <dbReference type="ChEBI" id="CHEBI:29105"/>
    </cofactor>
    <text evidence="9">Binds 1 zinc ion per subunit.</text>
</comment>
<evidence type="ECO:0000256" key="8">
    <source>
        <dbReference type="ARBA" id="ARBA00023316"/>
    </source>
</evidence>
<keyword evidence="7 9" id="KW-0482">Metalloprotease</keyword>
<keyword evidence="8" id="KW-0961">Cell wall biogenesis/degradation</keyword>
<feature type="binding site" evidence="9">
    <location>
        <position position="242"/>
    </location>
    <ligand>
        <name>Zn(2+)</name>
        <dbReference type="ChEBI" id="CHEBI:29105"/>
        <note>catalytic</note>
    </ligand>
</feature>
<feature type="chain" id="PRO_5047264774" description="D-alanyl-D-alanine dipeptidase" evidence="10">
    <location>
        <begin position="23"/>
        <end position="260"/>
    </location>
</feature>
<feature type="signal peptide" evidence="10">
    <location>
        <begin position="1"/>
        <end position="22"/>
    </location>
</feature>
<sequence length="260" mass="28683">MRGMKRATIGTMAIMLAFGTGAEATGPATENSEANGKAVASAEAGSAAKSVVPEKKRKLPEDFVYVDEVVPSAKINIRYAGEYNFIGEKIDGYKAPYAILTVKAAKALKRASDELGKQGYGLLILDAYRPKKAVGQFVRWSRDPEDTKMKAIFYPDVDKANVFKLGFVASKSGHSRGSTVDLTLYDLKTGNPVDMGSPYDFFGAISSHGTKLITKRQTANRNVLKNALAKYGFTPYSKEWWHYTLTKEPFPDRYFDFDVE</sequence>
<comment type="catalytic activity">
    <reaction evidence="1 9">
        <text>D-alanyl-D-alanine + H2O = 2 D-alanine</text>
        <dbReference type="Rhea" id="RHEA:20661"/>
        <dbReference type="ChEBI" id="CHEBI:15377"/>
        <dbReference type="ChEBI" id="CHEBI:57416"/>
        <dbReference type="ChEBI" id="CHEBI:57822"/>
        <dbReference type="EC" id="3.4.13.22"/>
    </reaction>
</comment>
<evidence type="ECO:0000256" key="9">
    <source>
        <dbReference type="HAMAP-Rule" id="MF_01924"/>
    </source>
</evidence>
<evidence type="ECO:0000256" key="1">
    <source>
        <dbReference type="ARBA" id="ARBA00001362"/>
    </source>
</evidence>
<keyword evidence="6 9" id="KW-0224">Dipeptidase</keyword>
<evidence type="ECO:0000313" key="12">
    <source>
        <dbReference type="Proteomes" id="UP001596105"/>
    </source>
</evidence>
<keyword evidence="5 9" id="KW-0862">Zinc</keyword>
<dbReference type="Pfam" id="PF01427">
    <property type="entry name" value="Peptidase_M15"/>
    <property type="match status" value="1"/>
</dbReference>
<keyword evidence="3 9" id="KW-0479">Metal-binding</keyword>
<dbReference type="CDD" id="cd14817">
    <property type="entry name" value="D-Ala-D-Ala_dipeptidase_VanX"/>
    <property type="match status" value="1"/>
</dbReference>
<dbReference type="PANTHER" id="PTHR43126:SF1">
    <property type="entry name" value="D-ALANYL-D-ALANINE DIPEPTIDASE"/>
    <property type="match status" value="1"/>
</dbReference>
<dbReference type="EMBL" id="JBHSMH010000120">
    <property type="protein sequence ID" value="MFC5472250.1"/>
    <property type="molecule type" value="Genomic_DNA"/>
</dbReference>
<protein>
    <recommendedName>
        <fullName evidence="9">D-alanyl-D-alanine dipeptidase</fullName>
        <shortName evidence="9">D-Ala-D-Ala dipeptidase</shortName>
        <ecNumber evidence="9">3.4.13.22</ecNumber>
    </recommendedName>
</protein>
<organism evidence="11 12">
    <name type="scientific">Cohnella suwonensis</name>
    <dbReference type="NCBI Taxonomy" id="696072"/>
    <lineage>
        <taxon>Bacteria</taxon>
        <taxon>Bacillati</taxon>
        <taxon>Bacillota</taxon>
        <taxon>Bacilli</taxon>
        <taxon>Bacillales</taxon>
        <taxon>Paenibacillaceae</taxon>
        <taxon>Cohnella</taxon>
    </lineage>
</organism>